<reference evidence="3 4" key="1">
    <citation type="submission" date="2018-03" db="EMBL/GenBank/DDBJ databases">
        <title>Genomic Encyclopedia of Archaeal and Bacterial Type Strains, Phase II (KMG-II): from individual species to whole genera.</title>
        <authorList>
            <person name="Goeker M."/>
        </authorList>
    </citation>
    <scope>NUCLEOTIDE SEQUENCE [LARGE SCALE GENOMIC DNA]</scope>
    <source>
        <strain evidence="3 4">DSM 44720</strain>
    </source>
</reference>
<evidence type="ECO:0000313" key="4">
    <source>
        <dbReference type="Proteomes" id="UP000239494"/>
    </source>
</evidence>
<keyword evidence="2" id="KW-0732">Signal</keyword>
<evidence type="ECO:0000256" key="2">
    <source>
        <dbReference type="SAM" id="SignalP"/>
    </source>
</evidence>
<sequence length="195" mass="19377">MRPKRRIAALLVSTAALAMAATACGPSDTSGTPTGAAGTKAPAATSAAAEGTPGTGCPLSAADLSSATGLSFELGDTRQDHELETQPGVKALVCVFISPSTPQDAGDPLVLRVDTITGANAAAARTHFESDCTDNGGTLGESAVADGKTCTRGANTIEGDLGKGGRTVDVYFVNATTDTAAAMTEKFDKVLAAVS</sequence>
<feature type="chain" id="PRO_5015722679" description="DUF3558 domain-containing protein" evidence="2">
    <location>
        <begin position="21"/>
        <end position="195"/>
    </location>
</feature>
<evidence type="ECO:0008006" key="5">
    <source>
        <dbReference type="Google" id="ProtNLM"/>
    </source>
</evidence>
<dbReference type="AlphaFoldDB" id="A0A2T0SXJ5"/>
<dbReference type="RefSeq" id="WP_106191177.1">
    <property type="nucleotide sequence ID" value="NZ_PVTF01000009.1"/>
</dbReference>
<name>A0A2T0SXJ5_9PSEU</name>
<evidence type="ECO:0000256" key="1">
    <source>
        <dbReference type="SAM" id="MobiDB-lite"/>
    </source>
</evidence>
<keyword evidence="4" id="KW-1185">Reference proteome</keyword>
<gene>
    <name evidence="3" type="ORF">CLV43_109357</name>
</gene>
<dbReference type="PROSITE" id="PS51257">
    <property type="entry name" value="PROKAR_LIPOPROTEIN"/>
    <property type="match status" value="1"/>
</dbReference>
<accession>A0A2T0SXJ5</accession>
<dbReference type="Proteomes" id="UP000239494">
    <property type="component" value="Unassembled WGS sequence"/>
</dbReference>
<dbReference type="EMBL" id="PVTF01000009">
    <property type="protein sequence ID" value="PRY38137.1"/>
    <property type="molecule type" value="Genomic_DNA"/>
</dbReference>
<evidence type="ECO:0000313" key="3">
    <source>
        <dbReference type="EMBL" id="PRY38137.1"/>
    </source>
</evidence>
<feature type="compositionally biased region" description="Low complexity" evidence="1">
    <location>
        <begin position="23"/>
        <end position="56"/>
    </location>
</feature>
<comment type="caution">
    <text evidence="3">The sequence shown here is derived from an EMBL/GenBank/DDBJ whole genome shotgun (WGS) entry which is preliminary data.</text>
</comment>
<feature type="signal peptide" evidence="2">
    <location>
        <begin position="1"/>
        <end position="20"/>
    </location>
</feature>
<proteinExistence type="predicted"/>
<feature type="region of interest" description="Disordered" evidence="1">
    <location>
        <begin position="23"/>
        <end position="57"/>
    </location>
</feature>
<protein>
    <recommendedName>
        <fullName evidence="5">DUF3558 domain-containing protein</fullName>
    </recommendedName>
</protein>
<organism evidence="3 4">
    <name type="scientific">Umezawaea tangerina</name>
    <dbReference type="NCBI Taxonomy" id="84725"/>
    <lineage>
        <taxon>Bacteria</taxon>
        <taxon>Bacillati</taxon>
        <taxon>Actinomycetota</taxon>
        <taxon>Actinomycetes</taxon>
        <taxon>Pseudonocardiales</taxon>
        <taxon>Pseudonocardiaceae</taxon>
        <taxon>Umezawaea</taxon>
    </lineage>
</organism>